<organism evidence="1 2">
    <name type="scientific">Aphanizomenon flos-aquae WA102</name>
    <dbReference type="NCBI Taxonomy" id="1710896"/>
    <lineage>
        <taxon>Bacteria</taxon>
        <taxon>Bacillati</taxon>
        <taxon>Cyanobacteriota</taxon>
        <taxon>Cyanophyceae</taxon>
        <taxon>Nostocales</taxon>
        <taxon>Aphanizomenonaceae</taxon>
        <taxon>Aphanizomenon</taxon>
    </lineage>
</organism>
<evidence type="ECO:0000313" key="2">
    <source>
        <dbReference type="Proteomes" id="UP000092093"/>
    </source>
</evidence>
<protein>
    <submittedName>
        <fullName evidence="1">Uncharacterized protein</fullName>
    </submittedName>
</protein>
<gene>
    <name evidence="1" type="ORF">AN484_06565</name>
</gene>
<dbReference type="EMBL" id="LJOW01000020">
    <property type="protein sequence ID" value="OBQ44545.1"/>
    <property type="molecule type" value="Genomic_DNA"/>
</dbReference>
<accession>A0A1B7X5A6</accession>
<reference evidence="1 2" key="1">
    <citation type="submission" date="2015-09" db="EMBL/GenBank/DDBJ databases">
        <title>Aphanizomenon flos-aquae WA102.</title>
        <authorList>
            <person name="Driscoll C."/>
        </authorList>
    </citation>
    <scope>NUCLEOTIDE SEQUENCE [LARGE SCALE GENOMIC DNA]</scope>
    <source>
        <strain evidence="1">WA102</strain>
    </source>
</reference>
<sequence length="159" mass="16807">MDTTQVKNNFNGFGPLPNAKTNVSVGYADAFAPLSTSVGVPPPKNIPSKIELYSSNPTRSVSQKFEVNVDYHENESRIHLGDDATGSPQVILQAKTDTGEATMISYVDNNNVTYVDAGVVSIIANGVSCNIDPALLPNDVGFVLVNIGGTNFYVLGCPA</sequence>
<evidence type="ECO:0000313" key="1">
    <source>
        <dbReference type="EMBL" id="OBQ44545.1"/>
    </source>
</evidence>
<name>A0A1B7X5A6_APHFL</name>
<comment type="caution">
    <text evidence="1">The sequence shown here is derived from an EMBL/GenBank/DDBJ whole genome shotgun (WGS) entry which is preliminary data.</text>
</comment>
<dbReference type="Proteomes" id="UP000092093">
    <property type="component" value="Unassembled WGS sequence"/>
</dbReference>
<dbReference type="AlphaFoldDB" id="A0A1B7X5A6"/>
<proteinExistence type="predicted"/>